<keyword evidence="8 11" id="KW-1133">Transmembrane helix</keyword>
<dbReference type="PANTHER" id="PTHR43294:SF21">
    <property type="entry name" value="CATION TRANSPORTING ATPASE"/>
    <property type="match status" value="1"/>
</dbReference>
<dbReference type="Gene3D" id="3.40.1110.10">
    <property type="entry name" value="Calcium-transporting ATPase, cytoplasmic domain N"/>
    <property type="match status" value="1"/>
</dbReference>
<dbReference type="InterPro" id="IPR044492">
    <property type="entry name" value="P_typ_ATPase_HD_dom"/>
</dbReference>
<evidence type="ECO:0000256" key="11">
    <source>
        <dbReference type="SAM" id="Phobius"/>
    </source>
</evidence>
<keyword evidence="3" id="KW-1003">Cell membrane</keyword>
<keyword evidence="9 11" id="KW-0472">Membrane</keyword>
<dbReference type="Gene3D" id="1.20.1110.10">
    <property type="entry name" value="Calcium-transporting ATPase, transmembrane domain"/>
    <property type="match status" value="1"/>
</dbReference>
<dbReference type="InterPro" id="IPR006068">
    <property type="entry name" value="ATPase_P-typ_cation-transptr_C"/>
</dbReference>
<evidence type="ECO:0000256" key="8">
    <source>
        <dbReference type="ARBA" id="ARBA00022989"/>
    </source>
</evidence>
<dbReference type="Pfam" id="PF13246">
    <property type="entry name" value="Cation_ATPase"/>
    <property type="match status" value="1"/>
</dbReference>
<dbReference type="SFLD" id="SFLDG00002">
    <property type="entry name" value="C1.7:_P-type_atpase_like"/>
    <property type="match status" value="1"/>
</dbReference>
<evidence type="ECO:0000256" key="4">
    <source>
        <dbReference type="ARBA" id="ARBA00022692"/>
    </source>
</evidence>
<dbReference type="PRINTS" id="PR00119">
    <property type="entry name" value="CATATPASE"/>
</dbReference>
<dbReference type="PRINTS" id="PR00120">
    <property type="entry name" value="HATPASE"/>
</dbReference>
<dbReference type="SUPFAM" id="SSF56784">
    <property type="entry name" value="HAD-like"/>
    <property type="match status" value="1"/>
</dbReference>
<dbReference type="Pfam" id="PF00122">
    <property type="entry name" value="E1-E2_ATPase"/>
    <property type="match status" value="1"/>
</dbReference>
<dbReference type="Pfam" id="PF00690">
    <property type="entry name" value="Cation_ATPase_N"/>
    <property type="match status" value="1"/>
</dbReference>
<feature type="transmembrane region" description="Helical" evidence="11">
    <location>
        <begin position="842"/>
        <end position="858"/>
    </location>
</feature>
<feature type="transmembrane region" description="Helical" evidence="11">
    <location>
        <begin position="879"/>
        <end position="899"/>
    </location>
</feature>
<dbReference type="Proteomes" id="UP001597453">
    <property type="component" value="Unassembled WGS sequence"/>
</dbReference>
<dbReference type="SUPFAM" id="SSF81653">
    <property type="entry name" value="Calcium ATPase, transduction domain A"/>
    <property type="match status" value="1"/>
</dbReference>
<dbReference type="RefSeq" id="WP_066057404.1">
    <property type="nucleotide sequence ID" value="NZ_JBHUNF010000004.1"/>
</dbReference>
<feature type="transmembrane region" description="Helical" evidence="11">
    <location>
        <begin position="296"/>
        <end position="328"/>
    </location>
</feature>
<dbReference type="InterPro" id="IPR018303">
    <property type="entry name" value="ATPase_P-typ_P_site"/>
</dbReference>
<dbReference type="InterPro" id="IPR036412">
    <property type="entry name" value="HAD-like_sf"/>
</dbReference>
<evidence type="ECO:0000313" key="13">
    <source>
        <dbReference type="EMBL" id="MFD2675116.1"/>
    </source>
</evidence>
<sequence>MAPFSRAKDPKLTPLDALETRTPQEIAEHFGVDAEQGLSAAEAERRLNEYGPNELRTTERESAFVRFLRQFADPLVYLLLVAIGISVVAWAAEGAEGLPIDGIVVAVIVLANAVLGFVQENKAADAVAALSAMTATRATVLRDGLMVSVPASEIVVGDVLVLGEGDAVGADARLVSATSLQVQEASLTGESTGVTKSVDTLDAPQQIGDRVNLVFKGTAVARGVGRAIVTRTGMDTEMGRVATLLDATESEPSPLEREIARVSRTLGILVIAIAVVVMLALVLVNGVHSVAEAIQVLLLGVSLAVAAVPEGLPAILSLVLAIGVRVLAQRNAVMKDLHSAETLGSVSVIASDKTGTLTKNEMTVREVVTASGRVTLEGVGYTPKGKLLAPSLAVLAEAALVLNGGARANNAQLAKVDGSWQIQGDPTEAAFLVAERKLEAAGPIPALERLGEVPFSSERKMMSVIGRREDGTASILAKGAPDVLLDRCASEYVDGSEVPLTAERRDYWQAQIRDLAEQGYRTLGVALRDADECECDAFDDSCERDLVFVGVASIIDPARDESVQAIAEAHGAGIKVVMITGDHPITAARIAQDLGIVGAGEQARTLTGAQLDAMDAAALVEAARDVSVYARVSPEHKLRIIAALREGGAIVSMTGDGVNDAPALKSADIGIAMGITGTEVTKQASHMILGDDNYATIVAAVRQGRVIFDNIKKFMRYLLSSNMGEVATIFLGVVFGGLIGLADPANPAATVVPLLATQILWVNLVTDSGPALAMGVDPEVDDVMARAPRRPDARVIDGHMWSRMISIGLVMGVVNLVIYDLMLPGGFLAGMTEGVPESEQLAVARTTVFTSLVMMQLFNALNSRSDMSSAFTHLFSNRWLWISFAVAIVAQIAVVEVPLLQSAFGTVGLDAVHWLIAVAAGAFVLAFEEVVKVIRRRVIHR</sequence>
<organism evidence="13 14">
    <name type="scientific">Gulosibacter bifidus</name>
    <dbReference type="NCBI Taxonomy" id="272239"/>
    <lineage>
        <taxon>Bacteria</taxon>
        <taxon>Bacillati</taxon>
        <taxon>Actinomycetota</taxon>
        <taxon>Actinomycetes</taxon>
        <taxon>Micrococcales</taxon>
        <taxon>Microbacteriaceae</taxon>
        <taxon>Gulosibacter</taxon>
    </lineage>
</organism>
<comment type="catalytic activity">
    <reaction evidence="10">
        <text>ATP + H2O = ADP + phosphate + H(+)</text>
        <dbReference type="Rhea" id="RHEA:13065"/>
        <dbReference type="ChEBI" id="CHEBI:15377"/>
        <dbReference type="ChEBI" id="CHEBI:15378"/>
        <dbReference type="ChEBI" id="CHEBI:30616"/>
        <dbReference type="ChEBI" id="CHEBI:43474"/>
        <dbReference type="ChEBI" id="CHEBI:456216"/>
    </reaction>
</comment>
<reference evidence="14" key="1">
    <citation type="journal article" date="2019" name="Int. J. Syst. Evol. Microbiol.">
        <title>The Global Catalogue of Microorganisms (GCM) 10K type strain sequencing project: providing services to taxonomists for standard genome sequencing and annotation.</title>
        <authorList>
            <consortium name="The Broad Institute Genomics Platform"/>
            <consortium name="The Broad Institute Genome Sequencing Center for Infectious Disease"/>
            <person name="Wu L."/>
            <person name="Ma J."/>
        </authorList>
    </citation>
    <scope>NUCLEOTIDE SEQUENCE [LARGE SCALE GENOMIC DNA]</scope>
    <source>
        <strain evidence="14">TISTR 1511</strain>
    </source>
</reference>
<dbReference type="SUPFAM" id="SSF81665">
    <property type="entry name" value="Calcium ATPase, transmembrane domain M"/>
    <property type="match status" value="1"/>
</dbReference>
<keyword evidence="7" id="KW-1278">Translocase</keyword>
<dbReference type="EMBL" id="JBHUNF010000004">
    <property type="protein sequence ID" value="MFD2675116.1"/>
    <property type="molecule type" value="Genomic_DNA"/>
</dbReference>
<dbReference type="SFLD" id="SFLDF00027">
    <property type="entry name" value="p-type_atpase"/>
    <property type="match status" value="1"/>
</dbReference>
<dbReference type="InterPro" id="IPR001757">
    <property type="entry name" value="P_typ_ATPase"/>
</dbReference>
<evidence type="ECO:0000259" key="12">
    <source>
        <dbReference type="SMART" id="SM00831"/>
    </source>
</evidence>
<dbReference type="InterPro" id="IPR023298">
    <property type="entry name" value="ATPase_P-typ_TM_dom_sf"/>
</dbReference>
<evidence type="ECO:0000256" key="9">
    <source>
        <dbReference type="ARBA" id="ARBA00023136"/>
    </source>
</evidence>
<dbReference type="Gene3D" id="2.70.150.10">
    <property type="entry name" value="Calcium-transporting ATPase, cytoplasmic transduction domain A"/>
    <property type="match status" value="1"/>
</dbReference>
<evidence type="ECO:0000256" key="7">
    <source>
        <dbReference type="ARBA" id="ARBA00022967"/>
    </source>
</evidence>
<dbReference type="NCBIfam" id="TIGR01494">
    <property type="entry name" value="ATPase_P-type"/>
    <property type="match status" value="2"/>
</dbReference>
<dbReference type="InterPro" id="IPR050510">
    <property type="entry name" value="Cation_transp_ATPase_P-type"/>
</dbReference>
<dbReference type="InterPro" id="IPR023214">
    <property type="entry name" value="HAD_sf"/>
</dbReference>
<keyword evidence="5" id="KW-0547">Nucleotide-binding</keyword>
<gene>
    <name evidence="13" type="ORF">ACFSUQ_07400</name>
</gene>
<dbReference type="PROSITE" id="PS00154">
    <property type="entry name" value="ATPASE_E1_E2"/>
    <property type="match status" value="1"/>
</dbReference>
<dbReference type="SFLD" id="SFLDS00003">
    <property type="entry name" value="Haloacid_Dehalogenase"/>
    <property type="match status" value="1"/>
</dbReference>
<dbReference type="InterPro" id="IPR008250">
    <property type="entry name" value="ATPase_P-typ_transduc_dom_A_sf"/>
</dbReference>
<protein>
    <submittedName>
        <fullName evidence="13">Cation-translocating P-type ATPase</fullName>
    </submittedName>
</protein>
<feature type="transmembrane region" description="Helical" evidence="11">
    <location>
        <begin position="748"/>
        <end position="766"/>
    </location>
</feature>
<accession>A0ABW5RKA2</accession>
<dbReference type="Gene3D" id="3.40.50.1000">
    <property type="entry name" value="HAD superfamily/HAD-like"/>
    <property type="match status" value="1"/>
</dbReference>
<evidence type="ECO:0000256" key="5">
    <source>
        <dbReference type="ARBA" id="ARBA00022741"/>
    </source>
</evidence>
<keyword evidence="6" id="KW-0067">ATP-binding</keyword>
<dbReference type="InterPro" id="IPR059000">
    <property type="entry name" value="ATPase_P-type_domA"/>
</dbReference>
<feature type="transmembrane region" description="Helical" evidence="11">
    <location>
        <begin position="98"/>
        <end position="118"/>
    </location>
</feature>
<feature type="transmembrane region" description="Helical" evidence="11">
    <location>
        <begin position="804"/>
        <end position="822"/>
    </location>
</feature>
<keyword evidence="4 11" id="KW-0812">Transmembrane</keyword>
<feature type="transmembrane region" description="Helical" evidence="11">
    <location>
        <begin position="75"/>
        <end position="92"/>
    </location>
</feature>
<dbReference type="InterPro" id="IPR023299">
    <property type="entry name" value="ATPase_P-typ_cyto_dom_N"/>
</dbReference>
<evidence type="ECO:0000256" key="10">
    <source>
        <dbReference type="ARBA" id="ARBA00049360"/>
    </source>
</evidence>
<comment type="subcellular location">
    <subcellularLocation>
        <location evidence="1">Cell membrane</location>
        <topology evidence="1">Multi-pass membrane protein</topology>
    </subcellularLocation>
</comment>
<proteinExistence type="inferred from homology"/>
<dbReference type="SMART" id="SM00831">
    <property type="entry name" value="Cation_ATPase_N"/>
    <property type="match status" value="1"/>
</dbReference>
<dbReference type="Pfam" id="PF00689">
    <property type="entry name" value="Cation_ATPase_C"/>
    <property type="match status" value="1"/>
</dbReference>
<evidence type="ECO:0000256" key="2">
    <source>
        <dbReference type="ARBA" id="ARBA00005675"/>
    </source>
</evidence>
<dbReference type="SUPFAM" id="SSF81660">
    <property type="entry name" value="Metal cation-transporting ATPase, ATP-binding domain N"/>
    <property type="match status" value="1"/>
</dbReference>
<evidence type="ECO:0000256" key="6">
    <source>
        <dbReference type="ARBA" id="ARBA00022840"/>
    </source>
</evidence>
<comment type="similarity">
    <text evidence="2">Belongs to the cation transport ATPase (P-type) (TC 3.A.3) family. Type IIA subfamily.</text>
</comment>
<comment type="caution">
    <text evidence="13">The sequence shown here is derived from an EMBL/GenBank/DDBJ whole genome shotgun (WGS) entry which is preliminary data.</text>
</comment>
<feature type="transmembrane region" description="Helical" evidence="11">
    <location>
        <begin position="911"/>
        <end position="931"/>
    </location>
</feature>
<dbReference type="PANTHER" id="PTHR43294">
    <property type="entry name" value="SODIUM/POTASSIUM-TRANSPORTING ATPASE SUBUNIT ALPHA"/>
    <property type="match status" value="1"/>
</dbReference>
<evidence type="ECO:0000313" key="14">
    <source>
        <dbReference type="Proteomes" id="UP001597453"/>
    </source>
</evidence>
<feature type="transmembrane region" description="Helical" evidence="11">
    <location>
        <begin position="722"/>
        <end position="742"/>
    </location>
</feature>
<name>A0ABW5RKA2_9MICO</name>
<evidence type="ECO:0000256" key="3">
    <source>
        <dbReference type="ARBA" id="ARBA00022475"/>
    </source>
</evidence>
<evidence type="ECO:0000256" key="1">
    <source>
        <dbReference type="ARBA" id="ARBA00004651"/>
    </source>
</evidence>
<feature type="domain" description="Cation-transporting P-type ATPase N-terminal" evidence="12">
    <location>
        <begin position="17"/>
        <end position="91"/>
    </location>
</feature>
<dbReference type="InterPro" id="IPR004014">
    <property type="entry name" value="ATPase_P-typ_cation-transptr_N"/>
</dbReference>
<feature type="transmembrane region" description="Helical" evidence="11">
    <location>
        <begin position="266"/>
        <end position="284"/>
    </location>
</feature>
<keyword evidence="14" id="KW-1185">Reference proteome</keyword>